<dbReference type="Gene3D" id="3.30.70.240">
    <property type="match status" value="1"/>
</dbReference>
<evidence type="ECO:0000256" key="4">
    <source>
        <dbReference type="ARBA" id="ARBA00022723"/>
    </source>
</evidence>
<evidence type="ECO:0000256" key="8">
    <source>
        <dbReference type="ARBA" id="ARBA00023118"/>
    </source>
</evidence>
<protein>
    <recommendedName>
        <fullName evidence="9">CRISPR-associated endoribonuclease Cas2</fullName>
        <ecNumber evidence="9">3.1.-.-</ecNumber>
    </recommendedName>
</protein>
<keyword evidence="4 9" id="KW-0479">Metal-binding</keyword>
<keyword evidence="5 9" id="KW-0255">Endonuclease</keyword>
<dbReference type="AlphaFoldDB" id="A0A1M7LDX2"/>
<comment type="similarity">
    <text evidence="2 9">Belongs to the CRISPR-associated endoribonuclease Cas2 protein family.</text>
</comment>
<evidence type="ECO:0000256" key="1">
    <source>
        <dbReference type="ARBA" id="ARBA00001946"/>
    </source>
</evidence>
<dbReference type="HAMAP" id="MF_01471">
    <property type="entry name" value="Cas2"/>
    <property type="match status" value="1"/>
</dbReference>
<evidence type="ECO:0000256" key="2">
    <source>
        <dbReference type="ARBA" id="ARBA00009959"/>
    </source>
</evidence>
<accession>A0A1M7LDX2</accession>
<keyword evidence="11" id="KW-1185">Reference proteome</keyword>
<dbReference type="NCBIfam" id="TIGR01573">
    <property type="entry name" value="cas2"/>
    <property type="match status" value="1"/>
</dbReference>
<keyword evidence="6 9" id="KW-0378">Hydrolase</keyword>
<evidence type="ECO:0000313" key="11">
    <source>
        <dbReference type="Proteomes" id="UP000184375"/>
    </source>
</evidence>
<evidence type="ECO:0000256" key="6">
    <source>
        <dbReference type="ARBA" id="ARBA00022801"/>
    </source>
</evidence>
<comment type="subunit">
    <text evidence="9">Homodimer, forms a heterotetramer with a Cas1 homodimer.</text>
</comment>
<dbReference type="EMBL" id="FRCR01000012">
    <property type="protein sequence ID" value="SHM76385.1"/>
    <property type="molecule type" value="Genomic_DNA"/>
</dbReference>
<dbReference type="EC" id="3.1.-.-" evidence="9"/>
<dbReference type="SUPFAM" id="SSF143430">
    <property type="entry name" value="TTP0101/SSO1404-like"/>
    <property type="match status" value="1"/>
</dbReference>
<dbReference type="Pfam" id="PF09827">
    <property type="entry name" value="CRISPR_Cas2"/>
    <property type="match status" value="1"/>
</dbReference>
<evidence type="ECO:0000313" key="10">
    <source>
        <dbReference type="EMBL" id="SHM76385.1"/>
    </source>
</evidence>
<keyword evidence="3 9" id="KW-0540">Nuclease</keyword>
<proteinExistence type="inferred from homology"/>
<dbReference type="STRING" id="447595.SAMN05660826_01881"/>
<dbReference type="GO" id="GO:0046872">
    <property type="term" value="F:metal ion binding"/>
    <property type="evidence" value="ECO:0007669"/>
    <property type="project" value="UniProtKB-UniRule"/>
</dbReference>
<dbReference type="GO" id="GO:0043571">
    <property type="term" value="P:maintenance of CRISPR repeat elements"/>
    <property type="evidence" value="ECO:0007669"/>
    <property type="project" value="UniProtKB-UniRule"/>
</dbReference>
<dbReference type="InterPro" id="IPR019199">
    <property type="entry name" value="Virulence_VapD/CRISPR_Cas2"/>
</dbReference>
<evidence type="ECO:0000256" key="5">
    <source>
        <dbReference type="ARBA" id="ARBA00022759"/>
    </source>
</evidence>
<keyword evidence="8 9" id="KW-0051">Antiviral defense</keyword>
<evidence type="ECO:0000256" key="7">
    <source>
        <dbReference type="ARBA" id="ARBA00022842"/>
    </source>
</evidence>
<evidence type="ECO:0000256" key="9">
    <source>
        <dbReference type="HAMAP-Rule" id="MF_01471"/>
    </source>
</evidence>
<sequence length="89" mass="10503">MSMFLILVYDVGEKRVGKVLKICRKYLTWVQNSVLEGEITEAAYNRLKMELKRVIKEDEDSIIFYILRTTKYSERETMGVKKGGEEMFL</sequence>
<dbReference type="CDD" id="cd09725">
    <property type="entry name" value="Cas2_I_II_III"/>
    <property type="match status" value="1"/>
</dbReference>
<name>A0A1M7LDX2_9FIRM</name>
<dbReference type="GO" id="GO:0016787">
    <property type="term" value="F:hydrolase activity"/>
    <property type="evidence" value="ECO:0007669"/>
    <property type="project" value="UniProtKB-KW"/>
</dbReference>
<dbReference type="GO" id="GO:0051607">
    <property type="term" value="P:defense response to virus"/>
    <property type="evidence" value="ECO:0007669"/>
    <property type="project" value="UniProtKB-UniRule"/>
</dbReference>
<keyword evidence="7 9" id="KW-0460">Magnesium</keyword>
<reference evidence="11" key="1">
    <citation type="submission" date="2016-11" db="EMBL/GenBank/DDBJ databases">
        <authorList>
            <person name="Varghese N."/>
            <person name="Submissions S."/>
        </authorList>
    </citation>
    <scope>NUCLEOTIDE SEQUENCE [LARGE SCALE GENOMIC DNA]</scope>
    <source>
        <strain evidence="11">DSM 18802</strain>
    </source>
</reference>
<dbReference type="Proteomes" id="UP000184375">
    <property type="component" value="Unassembled WGS sequence"/>
</dbReference>
<dbReference type="PANTHER" id="PTHR34405">
    <property type="entry name" value="CRISPR-ASSOCIATED ENDORIBONUCLEASE CAS2"/>
    <property type="match status" value="1"/>
</dbReference>
<dbReference type="PANTHER" id="PTHR34405:SF1">
    <property type="entry name" value="CRISPR-ASSOCIATED ENDORIBONUCLEASE CAS2"/>
    <property type="match status" value="1"/>
</dbReference>
<gene>
    <name evidence="9" type="primary">cas2</name>
    <name evidence="10" type="ORF">SAMN05660826_01881</name>
</gene>
<dbReference type="InterPro" id="IPR021127">
    <property type="entry name" value="CRISPR_associated_Cas2"/>
</dbReference>
<feature type="binding site" evidence="9">
    <location>
        <position position="10"/>
    </location>
    <ligand>
        <name>Mg(2+)</name>
        <dbReference type="ChEBI" id="CHEBI:18420"/>
        <note>catalytic</note>
    </ligand>
</feature>
<comment type="cofactor">
    <cofactor evidence="1 9">
        <name>Mg(2+)</name>
        <dbReference type="ChEBI" id="CHEBI:18420"/>
    </cofactor>
</comment>
<evidence type="ECO:0000256" key="3">
    <source>
        <dbReference type="ARBA" id="ARBA00022722"/>
    </source>
</evidence>
<organism evidence="10 11">
    <name type="scientific">Caldanaerovirga acetigignens</name>
    <dbReference type="NCBI Taxonomy" id="447595"/>
    <lineage>
        <taxon>Bacteria</taxon>
        <taxon>Bacillati</taxon>
        <taxon>Bacillota</taxon>
        <taxon>Clostridia</taxon>
        <taxon>Thermosediminibacterales</taxon>
        <taxon>Thermosediminibacteraceae</taxon>
        <taxon>Caldanaerovirga</taxon>
    </lineage>
</organism>
<comment type="function">
    <text evidence="9">CRISPR (clustered regularly interspaced short palindromic repeat), is an adaptive immune system that provides protection against mobile genetic elements (viruses, transposable elements and conjugative plasmids). CRISPR clusters contain sequences complementary to antecedent mobile elements and target invading nucleic acids. CRISPR clusters are transcribed and processed into CRISPR RNA (crRNA). Functions as a ssRNA-specific endoribonuclease. Involved in the integration of spacer DNA into the CRISPR cassette.</text>
</comment>
<dbReference type="GO" id="GO:0004521">
    <property type="term" value="F:RNA endonuclease activity"/>
    <property type="evidence" value="ECO:0007669"/>
    <property type="project" value="InterPro"/>
</dbReference>